<evidence type="ECO:0000313" key="8">
    <source>
        <dbReference type="EMBL" id="MEC4722095.1"/>
    </source>
</evidence>
<keyword evidence="3" id="KW-0812">Transmembrane</keyword>
<evidence type="ECO:0000256" key="4">
    <source>
        <dbReference type="ARBA" id="ARBA00022989"/>
    </source>
</evidence>
<dbReference type="SMART" id="SM01049">
    <property type="entry name" value="Cache_2"/>
    <property type="match status" value="1"/>
</dbReference>
<sequence>MKIKYAALAFAAFAISTHAFADDAADATAIVKKAVAYIKDNGKDKAFAEFNNPTGAFTKGELYVFVSDMQGKMLSHGANSKLIGKNLIELKDADGKLFVKDYTDLAKTKGSGWVDYKWVNPNSKAIDKKSTYVEKADDVIVGAGIYKK</sequence>
<organism evidence="8 9">
    <name type="scientific">Noviherbaspirillum album</name>
    <dbReference type="NCBI Taxonomy" id="3080276"/>
    <lineage>
        <taxon>Bacteria</taxon>
        <taxon>Pseudomonadati</taxon>
        <taxon>Pseudomonadota</taxon>
        <taxon>Betaproteobacteria</taxon>
        <taxon>Burkholderiales</taxon>
        <taxon>Oxalobacteraceae</taxon>
        <taxon>Noviherbaspirillum</taxon>
    </lineage>
</organism>
<reference evidence="8 9" key="1">
    <citation type="submission" date="2023-10" db="EMBL/GenBank/DDBJ databases">
        <title>Noviherbaspirillum sp. CPCC 100848 genome assembly.</title>
        <authorList>
            <person name="Li X.Y."/>
            <person name="Fang X.M."/>
        </authorList>
    </citation>
    <scope>NUCLEOTIDE SEQUENCE [LARGE SCALE GENOMIC DNA]</scope>
    <source>
        <strain evidence="8 9">CPCC 100848</strain>
    </source>
</reference>
<evidence type="ECO:0000256" key="6">
    <source>
        <dbReference type="SAM" id="SignalP"/>
    </source>
</evidence>
<keyword evidence="6" id="KW-0732">Signal</keyword>
<proteinExistence type="predicted"/>
<evidence type="ECO:0000256" key="5">
    <source>
        <dbReference type="ARBA" id="ARBA00023136"/>
    </source>
</evidence>
<evidence type="ECO:0000256" key="3">
    <source>
        <dbReference type="ARBA" id="ARBA00022692"/>
    </source>
</evidence>
<feature type="chain" id="PRO_5045097569" evidence="6">
    <location>
        <begin position="22"/>
        <end position="148"/>
    </location>
</feature>
<dbReference type="Gene3D" id="3.30.450.20">
    <property type="entry name" value="PAS domain"/>
    <property type="match status" value="1"/>
</dbReference>
<keyword evidence="9" id="KW-1185">Reference proteome</keyword>
<protein>
    <submittedName>
        <fullName evidence="8">Cache domain-containing protein</fullName>
    </submittedName>
</protein>
<feature type="domain" description="Single Cache" evidence="7">
    <location>
        <begin position="16"/>
        <end position="100"/>
    </location>
</feature>
<evidence type="ECO:0000256" key="1">
    <source>
        <dbReference type="ARBA" id="ARBA00004651"/>
    </source>
</evidence>
<gene>
    <name evidence="8" type="ORF">RY831_23275</name>
</gene>
<evidence type="ECO:0000259" key="7">
    <source>
        <dbReference type="SMART" id="SM01049"/>
    </source>
</evidence>
<evidence type="ECO:0000313" key="9">
    <source>
        <dbReference type="Proteomes" id="UP001352263"/>
    </source>
</evidence>
<feature type="signal peptide" evidence="6">
    <location>
        <begin position="1"/>
        <end position="21"/>
    </location>
</feature>
<dbReference type="EMBL" id="JAWIIV010000025">
    <property type="protein sequence ID" value="MEC4722095.1"/>
    <property type="molecule type" value="Genomic_DNA"/>
</dbReference>
<dbReference type="Proteomes" id="UP001352263">
    <property type="component" value="Unassembled WGS sequence"/>
</dbReference>
<keyword evidence="4" id="KW-1133">Transmembrane helix</keyword>
<comment type="caution">
    <text evidence="8">The sequence shown here is derived from an EMBL/GenBank/DDBJ whole genome shotgun (WGS) entry which is preliminary data.</text>
</comment>
<evidence type="ECO:0000256" key="2">
    <source>
        <dbReference type="ARBA" id="ARBA00022475"/>
    </source>
</evidence>
<dbReference type="InterPro" id="IPR033480">
    <property type="entry name" value="sCache_2"/>
</dbReference>
<dbReference type="Pfam" id="PF17200">
    <property type="entry name" value="sCache_2"/>
    <property type="match status" value="1"/>
</dbReference>
<keyword evidence="2" id="KW-1003">Cell membrane</keyword>
<accession>A0ABU6JFN9</accession>
<dbReference type="RefSeq" id="WP_326508775.1">
    <property type="nucleotide sequence ID" value="NZ_JAWIIV010000025.1"/>
</dbReference>
<comment type="subcellular location">
    <subcellularLocation>
        <location evidence="1">Cell membrane</location>
        <topology evidence="1">Multi-pass membrane protein</topology>
    </subcellularLocation>
</comment>
<name>A0ABU6JFN9_9BURK</name>
<keyword evidence="5" id="KW-0472">Membrane</keyword>